<evidence type="ECO:0000256" key="2">
    <source>
        <dbReference type="PROSITE-ProRule" id="PRU00104"/>
    </source>
</evidence>
<evidence type="ECO:0000259" key="3">
    <source>
        <dbReference type="PROSITE" id="PS50237"/>
    </source>
</evidence>
<comment type="caution">
    <text evidence="4">The sequence shown here is derived from an EMBL/GenBank/DDBJ whole genome shotgun (WGS) entry which is preliminary data.</text>
</comment>
<keyword evidence="5" id="KW-1185">Reference proteome</keyword>
<keyword evidence="1 2" id="KW-0833">Ubl conjugation pathway</keyword>
<dbReference type="InterPro" id="IPR000569">
    <property type="entry name" value="HECT_dom"/>
</dbReference>
<accession>W7U0A3</accession>
<dbReference type="InterPro" id="IPR035983">
    <property type="entry name" value="Hect_E3_ubiquitin_ligase"/>
</dbReference>
<feature type="domain" description="HECT" evidence="3">
    <location>
        <begin position="37"/>
        <end position="97"/>
    </location>
</feature>
<dbReference type="PROSITE" id="PS50237">
    <property type="entry name" value="HECT"/>
    <property type="match status" value="1"/>
</dbReference>
<comment type="caution">
    <text evidence="2">Lacks conserved residue(s) required for the propagation of feature annotation.</text>
</comment>
<protein>
    <submittedName>
        <fullName evidence="4">Hect e3 ubiquitin</fullName>
    </submittedName>
</protein>
<evidence type="ECO:0000313" key="4">
    <source>
        <dbReference type="EMBL" id="EWM26034.1"/>
    </source>
</evidence>
<dbReference type="AlphaFoldDB" id="W7U0A3"/>
<dbReference type="Pfam" id="PF00632">
    <property type="entry name" value="HECT"/>
    <property type="match status" value="1"/>
</dbReference>
<organism evidence="4 5">
    <name type="scientific">Nannochloropsis gaditana</name>
    <dbReference type="NCBI Taxonomy" id="72520"/>
    <lineage>
        <taxon>Eukaryota</taxon>
        <taxon>Sar</taxon>
        <taxon>Stramenopiles</taxon>
        <taxon>Ochrophyta</taxon>
        <taxon>Eustigmatophyceae</taxon>
        <taxon>Eustigmatales</taxon>
        <taxon>Monodopsidaceae</taxon>
        <taxon>Nannochloropsis</taxon>
    </lineage>
</organism>
<dbReference type="Gene3D" id="3.30.2160.10">
    <property type="entry name" value="Hect, E3 ligase catalytic domain"/>
    <property type="match status" value="1"/>
</dbReference>
<reference evidence="4 5" key="1">
    <citation type="journal article" date="2014" name="Mol. Plant">
        <title>Chromosome Scale Genome Assembly and Transcriptome Profiling of Nannochloropsis gaditana in Nitrogen Depletion.</title>
        <authorList>
            <person name="Corteggiani Carpinelli E."/>
            <person name="Telatin A."/>
            <person name="Vitulo N."/>
            <person name="Forcato C."/>
            <person name="D'Angelo M."/>
            <person name="Schiavon R."/>
            <person name="Vezzi A."/>
            <person name="Giacometti G.M."/>
            <person name="Morosinotto T."/>
            <person name="Valle G."/>
        </authorList>
    </citation>
    <scope>NUCLEOTIDE SEQUENCE [LARGE SCALE GENOMIC DNA]</scope>
    <source>
        <strain evidence="4 5">B-31</strain>
    </source>
</reference>
<evidence type="ECO:0000313" key="5">
    <source>
        <dbReference type="Proteomes" id="UP000019335"/>
    </source>
</evidence>
<proteinExistence type="predicted"/>
<evidence type="ECO:0000256" key="1">
    <source>
        <dbReference type="ARBA" id="ARBA00022786"/>
    </source>
</evidence>
<dbReference type="EMBL" id="AZIL01000775">
    <property type="protein sequence ID" value="EWM26034.1"/>
    <property type="molecule type" value="Genomic_DNA"/>
</dbReference>
<name>W7U0A3_9STRA</name>
<dbReference type="Proteomes" id="UP000019335">
    <property type="component" value="Chromosome 9"/>
</dbReference>
<gene>
    <name evidence="4" type="ORF">Naga_102168g1</name>
</gene>
<dbReference type="GO" id="GO:0004842">
    <property type="term" value="F:ubiquitin-protein transferase activity"/>
    <property type="evidence" value="ECO:0007669"/>
    <property type="project" value="InterPro"/>
</dbReference>
<dbReference type="SUPFAM" id="SSF56204">
    <property type="entry name" value="Hect, E3 ligase catalytic domain"/>
    <property type="match status" value="1"/>
</dbReference>
<dbReference type="OrthoDB" id="8068875at2759"/>
<sequence length="109" mass="12106">MLWKRAVEEALSSFATLPSFLSSSLPHLFPPLPSPQAVLEHQTLPLALSLPLLKHILGTPLTFSDLELLDPDLYRSLAYIQRCSPEEVEALHLDFTVTFEAVGRQEVGP</sequence>